<gene>
    <name evidence="2" type="ORF">HINF_LOCUS62837</name>
    <name evidence="3" type="ORF">HINF_LOCUS64546</name>
</gene>
<dbReference type="Proteomes" id="UP001642409">
    <property type="component" value="Unassembled WGS sequence"/>
</dbReference>
<dbReference type="EMBL" id="CATOUU010001164">
    <property type="protein sequence ID" value="CAI9975192.1"/>
    <property type="molecule type" value="Genomic_DNA"/>
</dbReference>
<sequence>MYHLVLKCSLSLPERVNLVQFCLLNEWDLVHNRFGVLFLLENVESRSCCSGQSHIQLNSELHLRAVCRCDGLQSLIMSQRFKVSLYCCLYLSKSLPSGVLVPVALVLVLIVEKERRFHILLFKIRSFMVQVVLVGLSVYKIRTQT</sequence>
<reference evidence="2" key="1">
    <citation type="submission" date="2023-06" db="EMBL/GenBank/DDBJ databases">
        <authorList>
            <person name="Kurt Z."/>
        </authorList>
    </citation>
    <scope>NUCLEOTIDE SEQUENCE</scope>
</reference>
<proteinExistence type="predicted"/>
<keyword evidence="1" id="KW-0472">Membrane</keyword>
<dbReference type="EMBL" id="CAXDID020000414">
    <property type="protein sequence ID" value="CAL6089061.1"/>
    <property type="molecule type" value="Genomic_DNA"/>
</dbReference>
<keyword evidence="1" id="KW-0812">Transmembrane</keyword>
<evidence type="ECO:0000256" key="1">
    <source>
        <dbReference type="SAM" id="Phobius"/>
    </source>
</evidence>
<comment type="caution">
    <text evidence="2">The sequence shown here is derived from an EMBL/GenBank/DDBJ whole genome shotgun (WGS) entry which is preliminary data.</text>
</comment>
<evidence type="ECO:0000313" key="2">
    <source>
        <dbReference type="EMBL" id="CAI9975192.1"/>
    </source>
</evidence>
<feature type="transmembrane region" description="Helical" evidence="1">
    <location>
        <begin position="83"/>
        <end position="111"/>
    </location>
</feature>
<protein>
    <submittedName>
        <fullName evidence="3">Hypothetical_protein</fullName>
    </submittedName>
</protein>
<keyword evidence="1" id="KW-1133">Transmembrane helix</keyword>
<feature type="transmembrane region" description="Helical" evidence="1">
    <location>
        <begin position="117"/>
        <end position="139"/>
    </location>
</feature>
<dbReference type="AlphaFoldDB" id="A0AA86V3V0"/>
<reference evidence="3 4" key="2">
    <citation type="submission" date="2024-07" db="EMBL/GenBank/DDBJ databases">
        <authorList>
            <person name="Akdeniz Z."/>
        </authorList>
    </citation>
    <scope>NUCLEOTIDE SEQUENCE [LARGE SCALE GENOMIC DNA]</scope>
</reference>
<accession>A0AA86V3V0</accession>
<organism evidence="2">
    <name type="scientific">Hexamita inflata</name>
    <dbReference type="NCBI Taxonomy" id="28002"/>
    <lineage>
        <taxon>Eukaryota</taxon>
        <taxon>Metamonada</taxon>
        <taxon>Diplomonadida</taxon>
        <taxon>Hexamitidae</taxon>
        <taxon>Hexamitinae</taxon>
        <taxon>Hexamita</taxon>
    </lineage>
</organism>
<name>A0AA86V3V0_9EUKA</name>
<evidence type="ECO:0000313" key="3">
    <source>
        <dbReference type="EMBL" id="CAL6089061.1"/>
    </source>
</evidence>
<keyword evidence="4" id="KW-1185">Reference proteome</keyword>
<evidence type="ECO:0000313" key="4">
    <source>
        <dbReference type="Proteomes" id="UP001642409"/>
    </source>
</evidence>